<keyword evidence="4" id="KW-0378">Hydrolase</keyword>
<sequence length="701" mass="79347">MAALIQKLRTLASFVFPTSRLALFCCLMFALELSLLWSSPATPFEVGGPVSWVSIAWLGWFWLTISWVLYVGAQIIKRLKQTSYFARWLIAAGVGLLCSLLIFMHVGSWGLFRQAGQFANLEAFRFLLINPPLSIWHDLAVAERIALATVGVVVAMAFFLSEPFIQFLASSPRVETETVSRGFYCRSTWQCITILLLIPTWIIVSDQSAIRRSTWMQTVKSRVHPVPTIAISTLEQFFREPIPADLETSNLTPLTAKWSPPAQVAKRPSILILAIESLRADTIHLSHQGREILPNINALARRGTQFTNAYAQSTHSDYADVCIVSSLYPLRTREHHYYTKADPWPKTLAFDVFKEIGYSTAIISSQNEGWGNMDQFLETPNLDLFYDAQRSGRKTAEIIRDPGMAHEIKIGALSAGKLEDSHTMDRALDWVTEQLDEEQPFFLSMNFQSSHFPYEVPADFEKPFQPCKLDADVSFMMYPKEKTPQVRNAFYNGIHYCDMQVGRIISKLEEEGVLDDMIVIVLGENGEAFHENGRCGHAQEPVQPMIHVATVVHAPQYLSPGVESYPLEHIDLLPTLLGTLELPPHPNFQGIDILSKNRIPAEERLLFFHVNNASHQAEAVILGGRWKLMMDRSKHEITLYDLQNDPTESKDLSTKHHELVAQLLTTLQAWRSNQLSYYHHPAYYTSYFPPPAPSGKEIQTP</sequence>
<proteinExistence type="predicted"/>
<evidence type="ECO:0000259" key="3">
    <source>
        <dbReference type="Pfam" id="PF00884"/>
    </source>
</evidence>
<comment type="PTM">
    <text evidence="1">The conversion to 3-oxoalanine (also known as C-formylglycine, FGly), of a serine or cysteine residue in prokaryotes and of a cysteine residue in eukaryotes, is critical for catalytic activity.</text>
</comment>
<evidence type="ECO:0000256" key="1">
    <source>
        <dbReference type="PIRSR" id="PIRSR600917-52"/>
    </source>
</evidence>
<feature type="domain" description="Sulfatase N-terminal" evidence="3">
    <location>
        <begin position="269"/>
        <end position="580"/>
    </location>
</feature>
<name>A0A517QIA7_9PLAN</name>
<dbReference type="PANTHER" id="PTHR43751">
    <property type="entry name" value="SULFATASE"/>
    <property type="match status" value="1"/>
</dbReference>
<dbReference type="InterPro" id="IPR000917">
    <property type="entry name" value="Sulfatase_N"/>
</dbReference>
<feature type="modified residue" description="3-oxoalanine (Ser)" evidence="1">
    <location>
        <position position="316"/>
    </location>
</feature>
<keyword evidence="2" id="KW-0812">Transmembrane</keyword>
<reference evidence="4 5" key="1">
    <citation type="submission" date="2019-02" db="EMBL/GenBank/DDBJ databases">
        <title>Deep-cultivation of Planctomycetes and their phenomic and genomic characterization uncovers novel biology.</title>
        <authorList>
            <person name="Wiegand S."/>
            <person name="Jogler M."/>
            <person name="Boedeker C."/>
            <person name="Pinto D."/>
            <person name="Vollmers J."/>
            <person name="Rivas-Marin E."/>
            <person name="Kohn T."/>
            <person name="Peeters S.H."/>
            <person name="Heuer A."/>
            <person name="Rast P."/>
            <person name="Oberbeckmann S."/>
            <person name="Bunk B."/>
            <person name="Jeske O."/>
            <person name="Meyerdierks A."/>
            <person name="Storesund J.E."/>
            <person name="Kallscheuer N."/>
            <person name="Luecker S."/>
            <person name="Lage O.M."/>
            <person name="Pohl T."/>
            <person name="Merkel B.J."/>
            <person name="Hornburger P."/>
            <person name="Mueller R.-W."/>
            <person name="Bruemmer F."/>
            <person name="Labrenz M."/>
            <person name="Spormann A.M."/>
            <person name="Op den Camp H."/>
            <person name="Overmann J."/>
            <person name="Amann R."/>
            <person name="Jetten M.S.M."/>
            <person name="Mascher T."/>
            <person name="Medema M.H."/>
            <person name="Devos D.P."/>
            <person name="Kaster A.-K."/>
            <person name="Ovreas L."/>
            <person name="Rohde M."/>
            <person name="Galperin M.Y."/>
            <person name="Jogler C."/>
        </authorList>
    </citation>
    <scope>NUCLEOTIDE SEQUENCE [LARGE SCALE GENOMIC DNA]</scope>
    <source>
        <strain evidence="4 5">Mal48</strain>
    </source>
</reference>
<dbReference type="GO" id="GO:0047753">
    <property type="term" value="F:choline-sulfatase activity"/>
    <property type="evidence" value="ECO:0007669"/>
    <property type="project" value="UniProtKB-EC"/>
</dbReference>
<dbReference type="KEGG" id="tpol:Mal48_06060"/>
<dbReference type="PANTHER" id="PTHR43751:SF3">
    <property type="entry name" value="SULFATASE N-TERMINAL DOMAIN-CONTAINING PROTEIN"/>
    <property type="match status" value="1"/>
</dbReference>
<dbReference type="RefSeq" id="WP_197441990.1">
    <property type="nucleotide sequence ID" value="NZ_CP036267.1"/>
</dbReference>
<organism evidence="4 5">
    <name type="scientific">Thalassoglobus polymorphus</name>
    <dbReference type="NCBI Taxonomy" id="2527994"/>
    <lineage>
        <taxon>Bacteria</taxon>
        <taxon>Pseudomonadati</taxon>
        <taxon>Planctomycetota</taxon>
        <taxon>Planctomycetia</taxon>
        <taxon>Planctomycetales</taxon>
        <taxon>Planctomycetaceae</taxon>
        <taxon>Thalassoglobus</taxon>
    </lineage>
</organism>
<dbReference type="InterPro" id="IPR017850">
    <property type="entry name" value="Alkaline_phosphatase_core_sf"/>
</dbReference>
<feature type="transmembrane region" description="Helical" evidence="2">
    <location>
        <begin position="145"/>
        <end position="171"/>
    </location>
</feature>
<dbReference type="Gene3D" id="3.40.720.10">
    <property type="entry name" value="Alkaline Phosphatase, subunit A"/>
    <property type="match status" value="1"/>
</dbReference>
<keyword evidence="5" id="KW-1185">Reference proteome</keyword>
<feature type="transmembrane region" description="Helical" evidence="2">
    <location>
        <begin position="85"/>
        <end position="106"/>
    </location>
</feature>
<protein>
    <submittedName>
        <fullName evidence="4">Choline-sulfatase</fullName>
        <ecNumber evidence="4">3.1.6.6</ecNumber>
    </submittedName>
</protein>
<evidence type="ECO:0000256" key="2">
    <source>
        <dbReference type="SAM" id="Phobius"/>
    </source>
</evidence>
<dbReference type="Gene3D" id="3.30.1120.10">
    <property type="match status" value="1"/>
</dbReference>
<dbReference type="EC" id="3.1.6.6" evidence="4"/>
<evidence type="ECO:0000313" key="4">
    <source>
        <dbReference type="EMBL" id="QDT31373.1"/>
    </source>
</evidence>
<dbReference type="SUPFAM" id="SSF53649">
    <property type="entry name" value="Alkaline phosphatase-like"/>
    <property type="match status" value="1"/>
</dbReference>
<dbReference type="AlphaFoldDB" id="A0A517QIA7"/>
<keyword evidence="2" id="KW-1133">Transmembrane helix</keyword>
<dbReference type="Proteomes" id="UP000315724">
    <property type="component" value="Chromosome"/>
</dbReference>
<feature type="transmembrane region" description="Helical" evidence="2">
    <location>
        <begin position="183"/>
        <end position="204"/>
    </location>
</feature>
<accession>A0A517QIA7</accession>
<evidence type="ECO:0000313" key="5">
    <source>
        <dbReference type="Proteomes" id="UP000315724"/>
    </source>
</evidence>
<dbReference type="EMBL" id="CP036267">
    <property type="protein sequence ID" value="QDT31373.1"/>
    <property type="molecule type" value="Genomic_DNA"/>
</dbReference>
<dbReference type="Pfam" id="PF00884">
    <property type="entry name" value="Sulfatase"/>
    <property type="match status" value="1"/>
</dbReference>
<keyword evidence="2" id="KW-0472">Membrane</keyword>
<feature type="transmembrane region" description="Helical" evidence="2">
    <location>
        <begin position="50"/>
        <end position="73"/>
    </location>
</feature>
<feature type="transmembrane region" description="Helical" evidence="2">
    <location>
        <begin position="21"/>
        <end position="38"/>
    </location>
</feature>
<gene>
    <name evidence="4" type="primary">betC_2</name>
    <name evidence="4" type="ORF">Mal48_06060</name>
</gene>
<dbReference type="InterPro" id="IPR052701">
    <property type="entry name" value="GAG_Ulvan_Degrading_Sulfatases"/>
</dbReference>